<dbReference type="EMBL" id="JAULSV010000001">
    <property type="protein sequence ID" value="KAK0657990.1"/>
    <property type="molecule type" value="Genomic_DNA"/>
</dbReference>
<organism evidence="2 3">
    <name type="scientific">Cercophora newfieldiana</name>
    <dbReference type="NCBI Taxonomy" id="92897"/>
    <lineage>
        <taxon>Eukaryota</taxon>
        <taxon>Fungi</taxon>
        <taxon>Dikarya</taxon>
        <taxon>Ascomycota</taxon>
        <taxon>Pezizomycotina</taxon>
        <taxon>Sordariomycetes</taxon>
        <taxon>Sordariomycetidae</taxon>
        <taxon>Sordariales</taxon>
        <taxon>Lasiosphaeriaceae</taxon>
        <taxon>Cercophora</taxon>
    </lineage>
</organism>
<reference evidence="2" key="1">
    <citation type="submission" date="2023-06" db="EMBL/GenBank/DDBJ databases">
        <title>Genome-scale phylogeny and comparative genomics of the fungal order Sordariales.</title>
        <authorList>
            <consortium name="Lawrence Berkeley National Laboratory"/>
            <person name="Hensen N."/>
            <person name="Bonometti L."/>
            <person name="Westerberg I."/>
            <person name="Brannstrom I.O."/>
            <person name="Guillou S."/>
            <person name="Cros-Aarteil S."/>
            <person name="Calhoun S."/>
            <person name="Haridas S."/>
            <person name="Kuo A."/>
            <person name="Mondo S."/>
            <person name="Pangilinan J."/>
            <person name="Riley R."/>
            <person name="Labutti K."/>
            <person name="Andreopoulos B."/>
            <person name="Lipzen A."/>
            <person name="Chen C."/>
            <person name="Yanf M."/>
            <person name="Daum C."/>
            <person name="Ng V."/>
            <person name="Clum A."/>
            <person name="Steindorff A."/>
            <person name="Ohm R."/>
            <person name="Martin F."/>
            <person name="Silar P."/>
            <person name="Natvig D."/>
            <person name="Lalanne C."/>
            <person name="Gautier V."/>
            <person name="Ament-Velasquez S.L."/>
            <person name="Kruys A."/>
            <person name="Hutchinson M.I."/>
            <person name="Powell A.J."/>
            <person name="Barry K."/>
            <person name="Miller A.N."/>
            <person name="Grigoriev I.V."/>
            <person name="Debuchy R."/>
            <person name="Gladieux P."/>
            <person name="Thoren M.H."/>
            <person name="Johannesson H."/>
        </authorList>
    </citation>
    <scope>NUCLEOTIDE SEQUENCE</scope>
    <source>
        <strain evidence="2">SMH2532-1</strain>
    </source>
</reference>
<comment type="caution">
    <text evidence="2">The sequence shown here is derived from an EMBL/GenBank/DDBJ whole genome shotgun (WGS) entry which is preliminary data.</text>
</comment>
<evidence type="ECO:0000313" key="2">
    <source>
        <dbReference type="EMBL" id="KAK0657990.1"/>
    </source>
</evidence>
<feature type="region of interest" description="Disordered" evidence="1">
    <location>
        <begin position="105"/>
        <end position="132"/>
    </location>
</feature>
<accession>A0AA39YUZ8</accession>
<evidence type="ECO:0000313" key="3">
    <source>
        <dbReference type="Proteomes" id="UP001174936"/>
    </source>
</evidence>
<keyword evidence="3" id="KW-1185">Reference proteome</keyword>
<sequence>MALRIQQAGRSQPYAGGLTTAVPKPVAARRVCLFLNPPPPLLLLLRGSLDVDADLKMTGKSGMEYSLQHLQICGSRTIPMLQDARWSTASPTNLDNVCVEQSSEATRCRSSSPGPPTALPTDRQQAGSSNSRRLTASYYYATTTTRIPLSLQQNTLARSAAVVSHIKCIHVLQIPPNILASCHHLPAIPLSAQNGLSRL</sequence>
<dbReference type="Proteomes" id="UP001174936">
    <property type="component" value="Unassembled WGS sequence"/>
</dbReference>
<proteinExistence type="predicted"/>
<name>A0AA39YUZ8_9PEZI</name>
<feature type="compositionally biased region" description="Polar residues" evidence="1">
    <location>
        <begin position="122"/>
        <end position="132"/>
    </location>
</feature>
<dbReference type="AlphaFoldDB" id="A0AA39YUZ8"/>
<gene>
    <name evidence="2" type="ORF">B0T16DRAFT_70968</name>
</gene>
<protein>
    <submittedName>
        <fullName evidence="2">Uncharacterized protein</fullName>
    </submittedName>
</protein>
<evidence type="ECO:0000256" key="1">
    <source>
        <dbReference type="SAM" id="MobiDB-lite"/>
    </source>
</evidence>